<proteinExistence type="predicted"/>
<reference evidence="2" key="1">
    <citation type="submission" date="2012-06" db="EMBL/GenBank/DDBJ databases">
        <title>The complete genome of Flexibacter litoralis DSM 6794.</title>
        <authorList>
            <person name="Lucas S."/>
            <person name="Copeland A."/>
            <person name="Lapidus A."/>
            <person name="Glavina del Rio T."/>
            <person name="Dalin E."/>
            <person name="Tice H."/>
            <person name="Bruce D."/>
            <person name="Goodwin L."/>
            <person name="Pitluck S."/>
            <person name="Peters L."/>
            <person name="Ovchinnikova G."/>
            <person name="Lu M."/>
            <person name="Kyrpides N."/>
            <person name="Mavromatis K."/>
            <person name="Ivanova N."/>
            <person name="Brettin T."/>
            <person name="Detter J.C."/>
            <person name="Han C."/>
            <person name="Larimer F."/>
            <person name="Land M."/>
            <person name="Hauser L."/>
            <person name="Markowitz V."/>
            <person name="Cheng J.-F."/>
            <person name="Hugenholtz P."/>
            <person name="Woyke T."/>
            <person name="Wu D."/>
            <person name="Spring S."/>
            <person name="Lang E."/>
            <person name="Kopitz M."/>
            <person name="Brambilla E."/>
            <person name="Klenk H.-P."/>
            <person name="Eisen J.A."/>
        </authorList>
    </citation>
    <scope>NUCLEOTIDE SEQUENCE [LARGE SCALE GENOMIC DNA]</scope>
    <source>
        <strain evidence="2">ATCC 23117 / DSM 6794 / NBRC 15988 / NCIMB 1366 / Sio-4</strain>
    </source>
</reference>
<dbReference type="STRING" id="880071.Fleli_3315"/>
<gene>
    <name evidence="1" type="ordered locus">Fleli_3315</name>
</gene>
<organism evidence="1 2">
    <name type="scientific">Bernardetia litoralis (strain ATCC 23117 / DSM 6794 / NBRC 15988 / NCIMB 1366 / Fx l1 / Sio-4)</name>
    <name type="common">Flexibacter litoralis</name>
    <dbReference type="NCBI Taxonomy" id="880071"/>
    <lineage>
        <taxon>Bacteria</taxon>
        <taxon>Pseudomonadati</taxon>
        <taxon>Bacteroidota</taxon>
        <taxon>Cytophagia</taxon>
        <taxon>Cytophagales</taxon>
        <taxon>Bernardetiaceae</taxon>
        <taxon>Bernardetia</taxon>
    </lineage>
</organism>
<keyword evidence="2" id="KW-1185">Reference proteome</keyword>
<evidence type="ECO:0000313" key="1">
    <source>
        <dbReference type="EMBL" id="AFM05644.1"/>
    </source>
</evidence>
<name>I4ANV9_BERLS</name>
<dbReference type="AlphaFoldDB" id="I4ANV9"/>
<sequence length="156" mass="18001">MSEIIQIQCPLEDCKSYYDYNQPQNDMVALEAEWKRDYNIEPENINLWGEIPKIGQLHEVTIRGAIKIDLSQNFWVFYQDPVVFEEGFETKEGIESVAFCLCKKIEIVEIATKKMTLKVKILEVMTLKQMSNLSEGTSRVANVKEVVASNYADIKK</sequence>
<evidence type="ECO:0000313" key="2">
    <source>
        <dbReference type="Proteomes" id="UP000006054"/>
    </source>
</evidence>
<dbReference type="RefSeq" id="WP_014799072.1">
    <property type="nucleotide sequence ID" value="NC_018018.1"/>
</dbReference>
<dbReference type="EMBL" id="CP003345">
    <property type="protein sequence ID" value="AFM05644.1"/>
    <property type="molecule type" value="Genomic_DNA"/>
</dbReference>
<dbReference type="HOGENOM" id="CLU_1683975_0_0_10"/>
<dbReference type="Proteomes" id="UP000006054">
    <property type="component" value="Chromosome"/>
</dbReference>
<accession>I4ANV9</accession>
<dbReference type="KEGG" id="fli:Fleli_3315"/>
<dbReference type="OrthoDB" id="9958643at2"/>
<protein>
    <submittedName>
        <fullName evidence="1">Uncharacterized protein</fullName>
    </submittedName>
</protein>